<evidence type="ECO:0000256" key="5">
    <source>
        <dbReference type="ARBA" id="ARBA00036527"/>
    </source>
</evidence>
<dbReference type="GO" id="GO:0005789">
    <property type="term" value="C:endoplasmic reticulum membrane"/>
    <property type="evidence" value="ECO:0007669"/>
    <property type="project" value="TreeGrafter"/>
</dbReference>
<comment type="catalytic activity">
    <reaction evidence="5">
        <text>a very long-chain fatty acid + ATP + CoA = a very long-chain fatty acyl-CoA + AMP + diphosphate</text>
        <dbReference type="Rhea" id="RHEA:54536"/>
        <dbReference type="ChEBI" id="CHEBI:30616"/>
        <dbReference type="ChEBI" id="CHEBI:33019"/>
        <dbReference type="ChEBI" id="CHEBI:57287"/>
        <dbReference type="ChEBI" id="CHEBI:58950"/>
        <dbReference type="ChEBI" id="CHEBI:138261"/>
        <dbReference type="ChEBI" id="CHEBI:456215"/>
    </reaction>
    <physiologicalReaction direction="left-to-right" evidence="5">
        <dbReference type="Rhea" id="RHEA:54537"/>
    </physiologicalReaction>
</comment>
<keyword evidence="4" id="KW-0067">ATP-binding</keyword>
<comment type="caution">
    <text evidence="9">The sequence shown here is derived from an EMBL/GenBank/DDBJ whole genome shotgun (WGS) entry which is preliminary data.</text>
</comment>
<feature type="domain" description="AMP-dependent synthetase/ligase" evidence="8">
    <location>
        <begin position="84"/>
        <end position="335"/>
    </location>
</feature>
<dbReference type="PANTHER" id="PTHR43107">
    <property type="entry name" value="LONG-CHAIN FATTY ACID TRANSPORT PROTEIN"/>
    <property type="match status" value="1"/>
</dbReference>
<dbReference type="OrthoDB" id="6408524at2759"/>
<dbReference type="EMBL" id="NCKU01000299">
    <property type="protein sequence ID" value="RWS16101.1"/>
    <property type="molecule type" value="Genomic_DNA"/>
</dbReference>
<dbReference type="PANTHER" id="PTHR43107:SF15">
    <property type="entry name" value="FATTY ACID TRANSPORT PROTEIN 3, ISOFORM A"/>
    <property type="match status" value="1"/>
</dbReference>
<evidence type="ECO:0000256" key="2">
    <source>
        <dbReference type="ARBA" id="ARBA00022598"/>
    </source>
</evidence>
<keyword evidence="10" id="KW-1185">Reference proteome</keyword>
<evidence type="ECO:0000259" key="8">
    <source>
        <dbReference type="Pfam" id="PF00501"/>
    </source>
</evidence>
<proteinExistence type="inferred from homology"/>
<dbReference type="GO" id="GO:0004467">
    <property type="term" value="F:long-chain fatty acid-CoA ligase activity"/>
    <property type="evidence" value="ECO:0007669"/>
    <property type="project" value="TreeGrafter"/>
</dbReference>
<reference evidence="9 10" key="1">
    <citation type="journal article" date="2018" name="Gigascience">
        <title>Genomes of trombidid mites reveal novel predicted allergens and laterally-transferred genes associated with secondary metabolism.</title>
        <authorList>
            <person name="Dong X."/>
            <person name="Chaisiri K."/>
            <person name="Xia D."/>
            <person name="Armstrong S.D."/>
            <person name="Fang Y."/>
            <person name="Donnelly M.J."/>
            <person name="Kadowaki T."/>
            <person name="McGarry J.W."/>
            <person name="Darby A.C."/>
            <person name="Makepeace B.L."/>
        </authorList>
    </citation>
    <scope>NUCLEOTIDE SEQUENCE [LARGE SCALE GENOMIC DNA]</scope>
    <source>
        <strain evidence="9">UoL-WK</strain>
    </source>
</reference>
<evidence type="ECO:0000256" key="7">
    <source>
        <dbReference type="ARBA" id="ARBA00048666"/>
    </source>
</evidence>
<evidence type="ECO:0000313" key="9">
    <source>
        <dbReference type="EMBL" id="RWS16101.1"/>
    </source>
</evidence>
<gene>
    <name evidence="9" type="ORF">B4U79_09251</name>
</gene>
<evidence type="ECO:0000256" key="4">
    <source>
        <dbReference type="ARBA" id="ARBA00022840"/>
    </source>
</evidence>
<dbReference type="SUPFAM" id="SSF56801">
    <property type="entry name" value="Acetyl-CoA synthetase-like"/>
    <property type="match status" value="1"/>
</dbReference>
<dbReference type="Gene3D" id="3.40.50.12780">
    <property type="entry name" value="N-terminal domain of ligase-like"/>
    <property type="match status" value="1"/>
</dbReference>
<keyword evidence="2" id="KW-0436">Ligase</keyword>
<dbReference type="InterPro" id="IPR020845">
    <property type="entry name" value="AMP-binding_CS"/>
</dbReference>
<dbReference type="PROSITE" id="PS00455">
    <property type="entry name" value="AMP_BINDING"/>
    <property type="match status" value="1"/>
</dbReference>
<name>A0A3S3SJS8_9ACAR</name>
<dbReference type="GO" id="GO:0005324">
    <property type="term" value="F:long-chain fatty acid transmembrane transporter activity"/>
    <property type="evidence" value="ECO:0007669"/>
    <property type="project" value="TreeGrafter"/>
</dbReference>
<comment type="similarity">
    <text evidence="1">Belongs to the ATP-dependent AMP-binding enzyme family.</text>
</comment>
<protein>
    <recommendedName>
        <fullName evidence="6">Long-chain-fatty-acid--CoA ligase</fullName>
    </recommendedName>
</protein>
<dbReference type="GO" id="GO:0044539">
    <property type="term" value="P:long-chain fatty acid import into cell"/>
    <property type="evidence" value="ECO:0007669"/>
    <property type="project" value="TreeGrafter"/>
</dbReference>
<evidence type="ECO:0000313" key="10">
    <source>
        <dbReference type="Proteomes" id="UP000285301"/>
    </source>
</evidence>
<sequence>MVILGALVENIPLEGLVANPYVKAIVRNVMFAAGFYITTRGYVFTRMAYYTLGRDLKALTRLLRTKYYMNKFRKQELSVAKAFKQMVKKHPNKVAFYFEDEEWTFKELDIFSNKVANLILDSGISAGDEVSLFMESKPEYVGIWLGLAKIGVISALINTNQKQDTLIHSISTVNSKALIYGSELQKSVNDVFLTLHQKLNLQFFCFGAHKMNTSPLIKDMKKLVRESSDKEPSQIANGKFSDHLFYIFTSGTTGLPKAVIIKNSRYLFMSTVVKMMLGVRDDDVLYTCIPLYHMAGGAIGTGNCLVHGTSMAIRHKFSASKFWSDCIKYNCTLNMWVNYADIYSHNHRIN</sequence>
<dbReference type="InterPro" id="IPR000873">
    <property type="entry name" value="AMP-dep_synth/lig_dom"/>
</dbReference>
<dbReference type="STRING" id="1965070.A0A3S3SJS8"/>
<accession>A0A3S3SJS8</accession>
<dbReference type="AlphaFoldDB" id="A0A3S3SJS8"/>
<organism evidence="9 10">
    <name type="scientific">Dinothrombium tinctorium</name>
    <dbReference type="NCBI Taxonomy" id="1965070"/>
    <lineage>
        <taxon>Eukaryota</taxon>
        <taxon>Metazoa</taxon>
        <taxon>Ecdysozoa</taxon>
        <taxon>Arthropoda</taxon>
        <taxon>Chelicerata</taxon>
        <taxon>Arachnida</taxon>
        <taxon>Acari</taxon>
        <taxon>Acariformes</taxon>
        <taxon>Trombidiformes</taxon>
        <taxon>Prostigmata</taxon>
        <taxon>Anystina</taxon>
        <taxon>Parasitengona</taxon>
        <taxon>Trombidioidea</taxon>
        <taxon>Trombidiidae</taxon>
        <taxon>Dinothrombium</taxon>
    </lineage>
</organism>
<dbReference type="GO" id="GO:0005524">
    <property type="term" value="F:ATP binding"/>
    <property type="evidence" value="ECO:0007669"/>
    <property type="project" value="UniProtKB-KW"/>
</dbReference>
<dbReference type="GO" id="GO:0005886">
    <property type="term" value="C:plasma membrane"/>
    <property type="evidence" value="ECO:0007669"/>
    <property type="project" value="TreeGrafter"/>
</dbReference>
<dbReference type="InterPro" id="IPR042099">
    <property type="entry name" value="ANL_N_sf"/>
</dbReference>
<evidence type="ECO:0000256" key="1">
    <source>
        <dbReference type="ARBA" id="ARBA00006432"/>
    </source>
</evidence>
<keyword evidence="3" id="KW-0547">Nucleotide-binding</keyword>
<dbReference type="Pfam" id="PF00501">
    <property type="entry name" value="AMP-binding"/>
    <property type="match status" value="1"/>
</dbReference>
<evidence type="ECO:0000256" key="6">
    <source>
        <dbReference type="ARBA" id="ARBA00041297"/>
    </source>
</evidence>
<evidence type="ECO:0000256" key="3">
    <source>
        <dbReference type="ARBA" id="ARBA00022741"/>
    </source>
</evidence>
<dbReference type="Proteomes" id="UP000285301">
    <property type="component" value="Unassembled WGS sequence"/>
</dbReference>
<comment type="catalytic activity">
    <reaction evidence="7">
        <text>tetracosanoate + ATP + CoA = tetracosanoyl-CoA + AMP + diphosphate</text>
        <dbReference type="Rhea" id="RHEA:33639"/>
        <dbReference type="ChEBI" id="CHEBI:30616"/>
        <dbReference type="ChEBI" id="CHEBI:31014"/>
        <dbReference type="ChEBI" id="CHEBI:33019"/>
        <dbReference type="ChEBI" id="CHEBI:57287"/>
        <dbReference type="ChEBI" id="CHEBI:65052"/>
        <dbReference type="ChEBI" id="CHEBI:456215"/>
    </reaction>
    <physiologicalReaction direction="left-to-right" evidence="7">
        <dbReference type="Rhea" id="RHEA:33640"/>
    </physiologicalReaction>
</comment>